<dbReference type="GO" id="GO:0000285">
    <property type="term" value="F:1-phosphatidylinositol-3-phosphate 5-kinase activity"/>
    <property type="evidence" value="ECO:0007669"/>
    <property type="project" value="InterPro"/>
</dbReference>
<feature type="compositionally biased region" description="Acidic residues" evidence="4">
    <location>
        <begin position="931"/>
        <end position="941"/>
    </location>
</feature>
<feature type="compositionally biased region" description="Low complexity" evidence="4">
    <location>
        <begin position="729"/>
        <end position="765"/>
    </location>
</feature>
<dbReference type="Pfam" id="PF01504">
    <property type="entry name" value="PIP5K"/>
    <property type="match status" value="1"/>
</dbReference>
<feature type="region of interest" description="Disordered" evidence="4">
    <location>
        <begin position="1071"/>
        <end position="1090"/>
    </location>
</feature>
<feature type="compositionally biased region" description="Basic and acidic residues" evidence="4">
    <location>
        <begin position="1368"/>
        <end position="1378"/>
    </location>
</feature>
<dbReference type="CDD" id="cd17300">
    <property type="entry name" value="PIPKc_PIKfyve"/>
    <property type="match status" value="1"/>
</dbReference>
<evidence type="ECO:0000259" key="5">
    <source>
        <dbReference type="PROSITE" id="PS51455"/>
    </source>
</evidence>
<keyword evidence="7" id="KW-1185">Reference proteome</keyword>
<feature type="domain" description="PIPK" evidence="5">
    <location>
        <begin position="1390"/>
        <end position="1717"/>
    </location>
</feature>
<proteinExistence type="predicted"/>
<evidence type="ECO:0000313" key="6">
    <source>
        <dbReference type="EMBL" id="KAJ7775040.1"/>
    </source>
</evidence>
<dbReference type="SMART" id="SM00330">
    <property type="entry name" value="PIPKc"/>
    <property type="match status" value="1"/>
</dbReference>
<reference evidence="6" key="1">
    <citation type="submission" date="2023-03" db="EMBL/GenBank/DDBJ databases">
        <title>Massive genome expansion in bonnet fungi (Mycena s.s.) driven by repeated elements and novel gene families across ecological guilds.</title>
        <authorList>
            <consortium name="Lawrence Berkeley National Laboratory"/>
            <person name="Harder C.B."/>
            <person name="Miyauchi S."/>
            <person name="Viragh M."/>
            <person name="Kuo A."/>
            <person name="Thoen E."/>
            <person name="Andreopoulos B."/>
            <person name="Lu D."/>
            <person name="Skrede I."/>
            <person name="Drula E."/>
            <person name="Henrissat B."/>
            <person name="Morin E."/>
            <person name="Kohler A."/>
            <person name="Barry K."/>
            <person name="LaButti K."/>
            <person name="Morin E."/>
            <person name="Salamov A."/>
            <person name="Lipzen A."/>
            <person name="Mereny Z."/>
            <person name="Hegedus B."/>
            <person name="Baldrian P."/>
            <person name="Stursova M."/>
            <person name="Weitz H."/>
            <person name="Taylor A."/>
            <person name="Grigoriev I.V."/>
            <person name="Nagy L.G."/>
            <person name="Martin F."/>
            <person name="Kauserud H."/>
        </authorList>
    </citation>
    <scope>NUCLEOTIDE SEQUENCE</scope>
    <source>
        <strain evidence="6">CBHHK182m</strain>
    </source>
</reference>
<dbReference type="GO" id="GO:0046854">
    <property type="term" value="P:phosphatidylinositol phosphate biosynthetic process"/>
    <property type="evidence" value="ECO:0007669"/>
    <property type="project" value="TreeGrafter"/>
</dbReference>
<gene>
    <name evidence="6" type="ORF">B0H16DRAFT_1509327</name>
</gene>
<name>A0AAD7JZI7_9AGAR</name>
<feature type="region of interest" description="Disordered" evidence="4">
    <location>
        <begin position="715"/>
        <end position="775"/>
    </location>
</feature>
<dbReference type="InterPro" id="IPR044769">
    <property type="entry name" value="PIKfyve_PIPKc"/>
</dbReference>
<feature type="compositionally biased region" description="Polar residues" evidence="4">
    <location>
        <begin position="1381"/>
        <end position="1396"/>
    </location>
</feature>
<keyword evidence="1 3" id="KW-0547">Nucleotide-binding</keyword>
<sequence>MAHKPLPAIPALVQATVPNLTTLSIDARNHRGRFIRAILAEAELADDEGWATALEDALDGLSDAVGRGRWLAGVKRERGLRRPAHQHAFQPRRTLARTDTMASNASSAVSALQSIVADNDDHASASSADSPTVEALRQIRALAAQPVPPNPKPAPKHLLLCLAPLGSRIVVPQEDSGFDLIPANLGCVFQPCVFALPEEDEDDHSGILYGLTEWNAGPDLQLVGGTFGFKGITSPLQHNALCKALRISIYMHLSLLLEQHFLTNSGVRLDFPLPKLRHSAAIPQAPPESPPTSPLPETRPGPGTKHKTFLPGILSFFSKKNSSLLHGHRPNSVASASSTRTGASLDLSASSTYSSSRDSSAPASPRLSDDGGSRIRRFSFISASPASFLPSSLSSAAPSALTDANAKDAGKPPFTTLLARLTAFAPLLSSSAGVHITPPPLVIELAAKEAVDPGRRLLGDEKVGLGSILGWDAPLSVTPASNAAPGQAQISSKEARAKAMSGARGFARMQELSVLLSRHVPGAPLEVTAASAAGSTSSLGGSGVEERERVFAPCDRPYWTTWQYYGRSDGENGDGAGKDGQGQEGDRSLGDMVRMLSEGAGAPCARAGCAFVQGEHVMRVVHGGVRVVVGVSANEHEKAADAKEKQKDGDVKEKDIPEDEEEEERIEMWVSCAVCSKRSDRVQMNDGAYLFSFAKFLEVLIYSRAVCTLTPELCEHTSPPPTRPPLSPTSPVSTTTSSTHTNSSQNTAFTTSTSSSNTYNPNKPNARNTEPAPLPTSRFNIVRHFAVVRPKHEREQGHTVFFTISAIEDDIFELRVPRLQITRKSGEKAGVRTSLVNDAASVVSGTSGVSGVSGVSGASASTAGKTITGGTVDEEKRALRKEIKAWWEGVADHLDKLETNIVGSTLVGFRKALPRLPSVDDAYEEATASASEDETTDENEDAGSTPKLMKAHNHHLIAGLPPSAPTTPQIARSAQEFFPAPTPPLARASSDPTTPAAIAEASGSDSSVPPPPARDSLELLTSLRQTFHGAEQALYVQLAQTPVAALNDVRRAFVAAARGAERRLGAWQRKHVPGHGRGKSKNKYQQRGVPKLELSASEPEWWAKGCHTAPGGNIIIREDDWGSIIAFTMSTADYYRELASMSLMRASPSISSLASPQAVLTPTAATSSASSFFSAASTNYKLFSSSTQIQPDPDQDGAVWYEAEPYSAVISRKEHPRDATSLLSLREVLRQKSPLDSAASVLAGGSSRFGSVGSAATKASSGIAPPSAWSKPDVQITRHAAGGEVSVLDSASESAGKILQEIDANAVEGAAISRPSSAMSGSFLSGSMFADMHVKRNKAPSIISVESDSTVGGKSREGSIMDLTSEPESMRRHERDATETPAGQSAHTPTPSSFTNTLTSGISSAMRFMLSTGETPRPSMFSKNHHGLLVPADAFAIDERPHIKYDWTIGKRLKFSCTVYYAKQFDNLRKRCGIDDVFLKSLSRSANWAAEGGKSKSNFWKTADDRFIIKTLVNAWNVADLQVLIELAPSYFRYMDATASRATVLAKLIGFYTIEIRNLETGTVQSKADLLVMENLFYNQKIVKTFDLKGIQGRKVKSSASGTAQNVKTLFDGEWIEGQQRTLTLVRPHSKVVLREAIKSDAEFLAKSNIMDYSLLLGVDQERKQIACGLVDTIGSYTFAKTLEYKAKQGLNSGKEVTVIPPTEYQDRFVSALDGYFLACPDKWSRSMDDSTKPINDPALLPSVL</sequence>
<evidence type="ECO:0000313" key="7">
    <source>
        <dbReference type="Proteomes" id="UP001215598"/>
    </source>
</evidence>
<dbReference type="PANTHER" id="PTHR45748">
    <property type="entry name" value="1-PHOSPHATIDYLINOSITOL 3-PHOSPHATE 5-KINASE-RELATED"/>
    <property type="match status" value="1"/>
</dbReference>
<feature type="region of interest" description="Disordered" evidence="4">
    <location>
        <begin position="1345"/>
        <end position="1396"/>
    </location>
</feature>
<keyword evidence="2 3" id="KW-0067">ATP-binding</keyword>
<feature type="compositionally biased region" description="Basic and acidic residues" evidence="4">
    <location>
        <begin position="636"/>
        <end position="655"/>
    </location>
</feature>
<feature type="region of interest" description="Disordered" evidence="4">
    <location>
        <begin position="636"/>
        <end position="662"/>
    </location>
</feature>
<feature type="region of interest" description="Disordered" evidence="4">
    <location>
        <begin position="281"/>
        <end position="304"/>
    </location>
</feature>
<dbReference type="PANTHER" id="PTHR45748:SF7">
    <property type="entry name" value="1-PHOSPHATIDYLINOSITOL 3-PHOSPHATE 5-KINASE-RELATED"/>
    <property type="match status" value="1"/>
</dbReference>
<protein>
    <recommendedName>
        <fullName evidence="5">PIPK domain-containing protein</fullName>
    </recommendedName>
</protein>
<feature type="compositionally biased region" description="Low complexity" evidence="4">
    <location>
        <begin position="348"/>
        <end position="366"/>
    </location>
</feature>
<keyword evidence="3" id="KW-0808">Transferase</keyword>
<dbReference type="Gene3D" id="3.30.810.10">
    <property type="entry name" value="2-Layer Sandwich"/>
    <property type="match status" value="1"/>
</dbReference>
<feature type="region of interest" description="Disordered" evidence="4">
    <location>
        <begin position="922"/>
        <end position="946"/>
    </location>
</feature>
<feature type="region of interest" description="Disordered" evidence="4">
    <location>
        <begin position="979"/>
        <end position="1015"/>
    </location>
</feature>
<dbReference type="PROSITE" id="PS51455">
    <property type="entry name" value="PIPK"/>
    <property type="match status" value="1"/>
</dbReference>
<feature type="compositionally biased region" description="Pro residues" evidence="4">
    <location>
        <begin position="284"/>
        <end position="299"/>
    </location>
</feature>
<feature type="compositionally biased region" description="Pro residues" evidence="4">
    <location>
        <begin position="718"/>
        <end position="728"/>
    </location>
</feature>
<evidence type="ECO:0000256" key="1">
    <source>
        <dbReference type="ARBA" id="ARBA00022741"/>
    </source>
</evidence>
<dbReference type="InterPro" id="IPR002498">
    <property type="entry name" value="PInositol-4-P-4/5-kinase_core"/>
</dbReference>
<keyword evidence="3" id="KW-0418">Kinase</keyword>
<dbReference type="InterPro" id="IPR027484">
    <property type="entry name" value="PInositol-4-P-5-kinase_N"/>
</dbReference>
<feature type="compositionally biased region" description="Basic residues" evidence="4">
    <location>
        <begin position="1071"/>
        <end position="1084"/>
    </location>
</feature>
<dbReference type="Proteomes" id="UP001215598">
    <property type="component" value="Unassembled WGS sequence"/>
</dbReference>
<comment type="caution">
    <text evidence="6">The sequence shown here is derived from an EMBL/GenBank/DDBJ whole genome shotgun (WGS) entry which is preliminary data.</text>
</comment>
<organism evidence="6 7">
    <name type="scientific">Mycena metata</name>
    <dbReference type="NCBI Taxonomy" id="1033252"/>
    <lineage>
        <taxon>Eukaryota</taxon>
        <taxon>Fungi</taxon>
        <taxon>Dikarya</taxon>
        <taxon>Basidiomycota</taxon>
        <taxon>Agaricomycotina</taxon>
        <taxon>Agaricomycetes</taxon>
        <taxon>Agaricomycetidae</taxon>
        <taxon>Agaricales</taxon>
        <taxon>Marasmiineae</taxon>
        <taxon>Mycenaceae</taxon>
        <taxon>Mycena</taxon>
    </lineage>
</organism>
<evidence type="ECO:0000256" key="2">
    <source>
        <dbReference type="ARBA" id="ARBA00022840"/>
    </source>
</evidence>
<dbReference type="InterPro" id="IPR027483">
    <property type="entry name" value="PInositol-4-P-4/5-kinase_C_sf"/>
</dbReference>
<dbReference type="SUPFAM" id="SSF56104">
    <property type="entry name" value="SAICAR synthase-like"/>
    <property type="match status" value="1"/>
</dbReference>
<evidence type="ECO:0000256" key="3">
    <source>
        <dbReference type="PROSITE-ProRule" id="PRU00781"/>
    </source>
</evidence>
<dbReference type="GO" id="GO:0005524">
    <property type="term" value="F:ATP binding"/>
    <property type="evidence" value="ECO:0007669"/>
    <property type="project" value="UniProtKB-UniRule"/>
</dbReference>
<evidence type="ECO:0000256" key="4">
    <source>
        <dbReference type="SAM" id="MobiDB-lite"/>
    </source>
</evidence>
<feature type="region of interest" description="Disordered" evidence="4">
    <location>
        <begin position="846"/>
        <end position="867"/>
    </location>
</feature>
<dbReference type="Gene3D" id="3.30.800.10">
    <property type="entry name" value="Phosphatidylinositol Phosphate Kinase II Beta"/>
    <property type="match status" value="1"/>
</dbReference>
<feature type="region of interest" description="Disordered" evidence="4">
    <location>
        <begin position="348"/>
        <end position="370"/>
    </location>
</feature>
<dbReference type="GO" id="GO:0010008">
    <property type="term" value="C:endosome membrane"/>
    <property type="evidence" value="ECO:0007669"/>
    <property type="project" value="TreeGrafter"/>
</dbReference>
<dbReference type="EMBL" id="JARKIB010000011">
    <property type="protein sequence ID" value="KAJ7775040.1"/>
    <property type="molecule type" value="Genomic_DNA"/>
</dbReference>
<accession>A0AAD7JZI7</accession>